<dbReference type="AlphaFoldDB" id="A0A251SZF5"/>
<evidence type="ECO:0000313" key="4">
    <source>
        <dbReference type="EMBL" id="OTG02981.1"/>
    </source>
</evidence>
<sequence>MKHCWSLVVVLMLMMALAMASTAPSASQCKKERRLAVNACKSVLYGRHPSSSCCQRIRVSHIKCVCSVITPKLAAIIDVNRCIKLIEGCGRRLPRHFKCGSLTIP</sequence>
<reference evidence="3 5" key="1">
    <citation type="journal article" date="2017" name="Nature">
        <title>The sunflower genome provides insights into oil metabolism, flowering and Asterid evolution.</title>
        <authorList>
            <person name="Badouin H."/>
            <person name="Gouzy J."/>
            <person name="Grassa C.J."/>
            <person name="Murat F."/>
            <person name="Staton S.E."/>
            <person name="Cottret L."/>
            <person name="Lelandais-Briere C."/>
            <person name="Owens G.L."/>
            <person name="Carrere S."/>
            <person name="Mayjonade B."/>
            <person name="Legrand L."/>
            <person name="Gill N."/>
            <person name="Kane N.C."/>
            <person name="Bowers J.E."/>
            <person name="Hubner S."/>
            <person name="Bellec A."/>
            <person name="Berard A."/>
            <person name="Berges H."/>
            <person name="Blanchet N."/>
            <person name="Boniface M.C."/>
            <person name="Brunel D."/>
            <person name="Catrice O."/>
            <person name="Chaidir N."/>
            <person name="Claudel C."/>
            <person name="Donnadieu C."/>
            <person name="Faraut T."/>
            <person name="Fievet G."/>
            <person name="Helmstetter N."/>
            <person name="King M."/>
            <person name="Knapp S.J."/>
            <person name="Lai Z."/>
            <person name="Le Paslier M.C."/>
            <person name="Lippi Y."/>
            <person name="Lorenzon L."/>
            <person name="Mandel J.R."/>
            <person name="Marage G."/>
            <person name="Marchand G."/>
            <person name="Marquand E."/>
            <person name="Bret-Mestries E."/>
            <person name="Morien E."/>
            <person name="Nambeesan S."/>
            <person name="Nguyen T."/>
            <person name="Pegot-Espagnet P."/>
            <person name="Pouilly N."/>
            <person name="Raftis F."/>
            <person name="Sallet E."/>
            <person name="Schiex T."/>
            <person name="Thomas J."/>
            <person name="Vandecasteele C."/>
            <person name="Vares D."/>
            <person name="Vear F."/>
            <person name="Vautrin S."/>
            <person name="Crespi M."/>
            <person name="Mangin B."/>
            <person name="Burke J.M."/>
            <person name="Salse J."/>
            <person name="Munos S."/>
            <person name="Vincourt P."/>
            <person name="Rieseberg L.H."/>
            <person name="Langlade N.B."/>
        </authorList>
    </citation>
    <scope>NUCLEOTIDE SEQUENCE [LARGE SCALE GENOMIC DNA]</scope>
    <source>
        <strain evidence="5">cv. SF193</strain>
        <tissue evidence="3">Leaves</tissue>
    </source>
</reference>
<dbReference type="OrthoDB" id="1885440at2759"/>
<evidence type="ECO:0000313" key="5">
    <source>
        <dbReference type="Proteomes" id="UP000215914"/>
    </source>
</evidence>
<dbReference type="InterPro" id="IPR016140">
    <property type="entry name" value="Bifunc_inhib/LTP/seed_store"/>
</dbReference>
<feature type="signal peptide" evidence="1">
    <location>
        <begin position="1"/>
        <end position="20"/>
    </location>
</feature>
<dbReference type="Pfam" id="PF14368">
    <property type="entry name" value="LTP_2"/>
    <property type="match status" value="1"/>
</dbReference>
<evidence type="ECO:0000256" key="1">
    <source>
        <dbReference type="SAM" id="SignalP"/>
    </source>
</evidence>
<dbReference type="Proteomes" id="UP000215914">
    <property type="component" value="Chromosome 13"/>
</dbReference>
<dbReference type="PANTHER" id="PTHR33286">
    <property type="entry name" value="BIFUNCTIONAL INHIBITOR/LIPID-TRANSFER PROTEIN/SEED STORAGE 2S ALBUMIN SUPERFAMILY PROTEIN"/>
    <property type="match status" value="1"/>
</dbReference>
<feature type="chain" id="PRO_5041164732" evidence="1">
    <location>
        <begin position="21"/>
        <end position="105"/>
    </location>
</feature>
<evidence type="ECO:0000259" key="2">
    <source>
        <dbReference type="Pfam" id="PF14368"/>
    </source>
</evidence>
<reference evidence="4" key="2">
    <citation type="submission" date="2017-02" db="EMBL/GenBank/DDBJ databases">
        <title>Sunflower complete genome.</title>
        <authorList>
            <person name="Langlade N."/>
            <person name="Munos S."/>
        </authorList>
    </citation>
    <scope>NUCLEOTIDE SEQUENCE [LARGE SCALE GENOMIC DNA]</scope>
    <source>
        <tissue evidence="4">Leaves</tissue>
    </source>
</reference>
<name>A0A251SZF5_HELAN</name>
<dbReference type="Gene3D" id="1.10.110.10">
    <property type="entry name" value="Plant lipid-transfer and hydrophobic proteins"/>
    <property type="match status" value="1"/>
</dbReference>
<keyword evidence="1" id="KW-0732">Signal</keyword>
<protein>
    <submittedName>
        <fullName evidence="3">Bifunctional inhibitor/plant lipid transfer protein/seed storage helical</fullName>
    </submittedName>
</protein>
<evidence type="ECO:0000313" key="3">
    <source>
        <dbReference type="EMBL" id="KAF5775024.1"/>
    </source>
</evidence>
<gene>
    <name evidence="4" type="ORF">HannXRQ_Chr13g0419061</name>
    <name evidence="3" type="ORF">HanXRQr2_Chr13g0607441</name>
</gene>
<organism evidence="4 5">
    <name type="scientific">Helianthus annuus</name>
    <name type="common">Common sunflower</name>
    <dbReference type="NCBI Taxonomy" id="4232"/>
    <lineage>
        <taxon>Eukaryota</taxon>
        <taxon>Viridiplantae</taxon>
        <taxon>Streptophyta</taxon>
        <taxon>Embryophyta</taxon>
        <taxon>Tracheophyta</taxon>
        <taxon>Spermatophyta</taxon>
        <taxon>Magnoliopsida</taxon>
        <taxon>eudicotyledons</taxon>
        <taxon>Gunneridae</taxon>
        <taxon>Pentapetalae</taxon>
        <taxon>asterids</taxon>
        <taxon>campanulids</taxon>
        <taxon>Asterales</taxon>
        <taxon>Asteraceae</taxon>
        <taxon>Asteroideae</taxon>
        <taxon>Heliantheae alliance</taxon>
        <taxon>Heliantheae</taxon>
        <taxon>Helianthus</taxon>
    </lineage>
</organism>
<dbReference type="EMBL" id="MNCJ02000328">
    <property type="protein sequence ID" value="KAF5775024.1"/>
    <property type="molecule type" value="Genomic_DNA"/>
</dbReference>
<dbReference type="STRING" id="4232.A0A251SZF5"/>
<dbReference type="PANTHER" id="PTHR33286:SF32">
    <property type="entry name" value="BIFUNCTIONAL INHIBITOR_PLANT LIPID TRANSFER PROTEIN_SEED STORAGE HELICAL DOMAIN-CONTAINING PROTEIN"/>
    <property type="match status" value="1"/>
</dbReference>
<keyword evidence="5" id="KW-1185">Reference proteome</keyword>
<dbReference type="InterPro" id="IPR036312">
    <property type="entry name" value="Bifun_inhib/LTP/seed_sf"/>
</dbReference>
<dbReference type="InParanoid" id="A0A251SZF5"/>
<proteinExistence type="predicted"/>
<reference evidence="3" key="3">
    <citation type="submission" date="2020-06" db="EMBL/GenBank/DDBJ databases">
        <title>Helianthus annuus Genome sequencing and assembly Release 2.</title>
        <authorList>
            <person name="Gouzy J."/>
            <person name="Langlade N."/>
            <person name="Munos S."/>
        </authorList>
    </citation>
    <scope>NUCLEOTIDE SEQUENCE</scope>
    <source>
        <tissue evidence="3">Leaves</tissue>
    </source>
</reference>
<dbReference type="OMA" id="RISHVEC"/>
<dbReference type="Gramene" id="mRNA:HanXRQr2_Chr13g0607441">
    <property type="protein sequence ID" value="mRNA:HanXRQr2_Chr13g0607441"/>
    <property type="gene ID" value="HanXRQr2_Chr13g0607441"/>
</dbReference>
<feature type="domain" description="Bifunctional inhibitor/plant lipid transfer protein/seed storage helical" evidence="2">
    <location>
        <begin position="10"/>
        <end position="99"/>
    </location>
</feature>
<accession>A0A251SZF5</accession>
<dbReference type="SUPFAM" id="SSF47699">
    <property type="entry name" value="Bifunctional inhibitor/lipid-transfer protein/seed storage 2S albumin"/>
    <property type="match status" value="1"/>
</dbReference>
<dbReference type="EMBL" id="CM007902">
    <property type="protein sequence ID" value="OTG02981.1"/>
    <property type="molecule type" value="Genomic_DNA"/>
</dbReference>